<reference evidence="4" key="1">
    <citation type="submission" date="2016-02" db="EMBL/GenBank/DDBJ databases">
        <authorList>
            <person name="Shin S.-K."/>
            <person name="Yi H."/>
            <person name="Kim E."/>
        </authorList>
    </citation>
    <scope>NUCLEOTIDE SEQUENCE [LARGE SCALE GENOMIC DNA]</scope>
    <source>
        <strain evidence="4">LPB0003</strain>
    </source>
</reference>
<dbReference type="EMBL" id="LSFM01000021">
    <property type="protein sequence ID" value="OBY64976.1"/>
    <property type="molecule type" value="Genomic_DNA"/>
</dbReference>
<dbReference type="Proteomes" id="UP000092584">
    <property type="component" value="Unassembled WGS sequence"/>
</dbReference>
<evidence type="ECO:0000313" key="3">
    <source>
        <dbReference type="EMBL" id="OBY64976.1"/>
    </source>
</evidence>
<evidence type="ECO:0000313" key="4">
    <source>
        <dbReference type="Proteomes" id="UP000092584"/>
    </source>
</evidence>
<organism evidence="3 4">
    <name type="scientific">Polaribacter vadi</name>
    <dbReference type="NCBI Taxonomy" id="1774273"/>
    <lineage>
        <taxon>Bacteria</taxon>
        <taxon>Pseudomonadati</taxon>
        <taxon>Bacteroidota</taxon>
        <taxon>Flavobacteriia</taxon>
        <taxon>Flavobacteriales</taxon>
        <taxon>Flavobacteriaceae</taxon>
    </lineage>
</organism>
<sequence>MVFIGQNIEKHQWKHRVLLIFTDDKNADDFKDQIKVLSKEKEGLVERKLGVYQFTKNDFRVDFNEVWTSSNSLHRKYVNINDSFKVLLLGLDGGVKLEQNKVLSLEKLFTIIDGMPMRRSELKRKN</sequence>
<keyword evidence="4" id="KW-1185">Reference proteome</keyword>
<protein>
    <recommendedName>
        <fullName evidence="2">DUF4174 domain-containing protein</fullName>
    </recommendedName>
</protein>
<evidence type="ECO:0000259" key="2">
    <source>
        <dbReference type="Pfam" id="PF13778"/>
    </source>
</evidence>
<proteinExistence type="predicted"/>
<comment type="caution">
    <text evidence="3">The sequence shown here is derived from an EMBL/GenBank/DDBJ whole genome shotgun (WGS) entry which is preliminary data.</text>
</comment>
<feature type="domain" description="DUF4174" evidence="2">
    <location>
        <begin position="8"/>
        <end position="121"/>
    </location>
</feature>
<name>A0A1B8TZD2_9FLAO</name>
<gene>
    <name evidence="3" type="ORF">LPB3_06180</name>
</gene>
<keyword evidence="1" id="KW-0732">Signal</keyword>
<evidence type="ECO:0000256" key="1">
    <source>
        <dbReference type="ARBA" id="ARBA00022729"/>
    </source>
</evidence>
<dbReference type="Pfam" id="PF13778">
    <property type="entry name" value="DUF4174"/>
    <property type="match status" value="1"/>
</dbReference>
<dbReference type="STRING" id="1774273.LPB03_06305"/>
<dbReference type="InterPro" id="IPR025232">
    <property type="entry name" value="DUF4174"/>
</dbReference>
<accession>A0A1B8TZD2</accession>
<dbReference type="KEGG" id="pob:LPB03_06305"/>
<dbReference type="AlphaFoldDB" id="A0A1B8TZD2"/>